<accession>A0A5J4W7F1</accession>
<organism evidence="1 2">
    <name type="scientific">Streblomastix strix</name>
    <dbReference type="NCBI Taxonomy" id="222440"/>
    <lineage>
        <taxon>Eukaryota</taxon>
        <taxon>Metamonada</taxon>
        <taxon>Preaxostyla</taxon>
        <taxon>Oxymonadida</taxon>
        <taxon>Streblomastigidae</taxon>
        <taxon>Streblomastix</taxon>
    </lineage>
</organism>
<dbReference type="AlphaFoldDB" id="A0A5J4W7F1"/>
<comment type="caution">
    <text evidence="1">The sequence shown here is derived from an EMBL/GenBank/DDBJ whole genome shotgun (WGS) entry which is preliminary data.</text>
</comment>
<dbReference type="Proteomes" id="UP000324800">
    <property type="component" value="Unassembled WGS sequence"/>
</dbReference>
<evidence type="ECO:0000313" key="1">
    <source>
        <dbReference type="EMBL" id="KAA6390777.1"/>
    </source>
</evidence>
<proteinExistence type="predicted"/>
<sequence>MAGTIVVHQTKEFFQQFLFLGSSEKILEMGQKLKDKDQKPPPGNMGAFLLDLSQTHQSTTYQTVVRTDDNRGISIFNTTLSNNRTCKARIK</sequence>
<name>A0A5J4W7F1_9EUKA</name>
<evidence type="ECO:0000313" key="2">
    <source>
        <dbReference type="Proteomes" id="UP000324800"/>
    </source>
</evidence>
<gene>
    <name evidence="1" type="ORF">EZS28_013694</name>
</gene>
<reference evidence="1 2" key="1">
    <citation type="submission" date="2019-03" db="EMBL/GenBank/DDBJ databases">
        <title>Single cell metagenomics reveals metabolic interactions within the superorganism composed of flagellate Streblomastix strix and complex community of Bacteroidetes bacteria on its surface.</title>
        <authorList>
            <person name="Treitli S.C."/>
            <person name="Kolisko M."/>
            <person name="Husnik F."/>
            <person name="Keeling P."/>
            <person name="Hampl V."/>
        </authorList>
    </citation>
    <scope>NUCLEOTIDE SEQUENCE [LARGE SCALE GENOMIC DNA]</scope>
    <source>
        <strain evidence="1">ST1C</strain>
    </source>
</reference>
<dbReference type="EMBL" id="SNRW01003110">
    <property type="protein sequence ID" value="KAA6390777.1"/>
    <property type="molecule type" value="Genomic_DNA"/>
</dbReference>
<protein>
    <submittedName>
        <fullName evidence="1">Uncharacterized protein</fullName>
    </submittedName>
</protein>